<dbReference type="Gene3D" id="3.30.470.20">
    <property type="entry name" value="ATP-grasp fold, B domain"/>
    <property type="match status" value="1"/>
</dbReference>
<dbReference type="InterPro" id="IPR011095">
    <property type="entry name" value="Dala_Dala_lig_C"/>
</dbReference>
<dbReference type="SUPFAM" id="SSF56059">
    <property type="entry name" value="Glutathione synthetase ATP-binding domain-like"/>
    <property type="match status" value="1"/>
</dbReference>
<comment type="similarity">
    <text evidence="3 13">Belongs to the D-alanine--D-alanine ligase family.</text>
</comment>
<comment type="subcellular location">
    <subcellularLocation>
        <location evidence="13">Cytoplasm</location>
    </subcellularLocation>
</comment>
<evidence type="ECO:0000256" key="12">
    <source>
        <dbReference type="ARBA" id="ARBA00023316"/>
    </source>
</evidence>
<organism evidence="16 17">
    <name type="scientific">Paenibacillus gansuensis</name>
    <dbReference type="NCBI Taxonomy" id="306542"/>
    <lineage>
        <taxon>Bacteria</taxon>
        <taxon>Bacillati</taxon>
        <taxon>Bacillota</taxon>
        <taxon>Bacilli</taxon>
        <taxon>Bacillales</taxon>
        <taxon>Paenibacillaceae</taxon>
        <taxon>Paenibacillus</taxon>
    </lineage>
</organism>
<dbReference type="InterPro" id="IPR011127">
    <property type="entry name" value="Dala_Dala_lig_N"/>
</dbReference>
<keyword evidence="5" id="KW-0479">Metal-binding</keyword>
<dbReference type="NCBIfam" id="TIGR01205">
    <property type="entry name" value="D_ala_D_alaTIGR"/>
    <property type="match status" value="1"/>
</dbReference>
<evidence type="ECO:0000256" key="6">
    <source>
        <dbReference type="ARBA" id="ARBA00022741"/>
    </source>
</evidence>
<comment type="cofactor">
    <cofactor evidence="1">
        <name>Mn(2+)</name>
        <dbReference type="ChEBI" id="CHEBI:29035"/>
    </cofactor>
</comment>
<evidence type="ECO:0000256" key="3">
    <source>
        <dbReference type="ARBA" id="ARBA00010871"/>
    </source>
</evidence>
<name>A0ABW5PJQ1_9BACL</name>
<protein>
    <recommendedName>
        <fullName evidence="13">D-alanine--D-alanine ligase</fullName>
        <ecNumber evidence="13">6.3.2.4</ecNumber>
    </recommendedName>
    <alternativeName>
        <fullName evidence="13">D-Ala-D-Ala ligase</fullName>
    </alternativeName>
    <alternativeName>
        <fullName evidence="13">D-alanylalanine synthetase</fullName>
    </alternativeName>
</protein>
<evidence type="ECO:0000256" key="5">
    <source>
        <dbReference type="ARBA" id="ARBA00022723"/>
    </source>
</evidence>
<keyword evidence="13" id="KW-0963">Cytoplasm</keyword>
<dbReference type="GO" id="GO:0008716">
    <property type="term" value="F:D-alanine-D-alanine ligase activity"/>
    <property type="evidence" value="ECO:0007669"/>
    <property type="project" value="UniProtKB-EC"/>
</dbReference>
<dbReference type="InterPro" id="IPR000291">
    <property type="entry name" value="D-Ala_lig_Van_CS"/>
</dbReference>
<dbReference type="Pfam" id="PF07478">
    <property type="entry name" value="Dala_Dala_lig_C"/>
    <property type="match status" value="1"/>
</dbReference>
<comment type="cofactor">
    <cofactor evidence="2">
        <name>Mg(2+)</name>
        <dbReference type="ChEBI" id="CHEBI:18420"/>
    </cofactor>
</comment>
<dbReference type="PROSITE" id="PS00843">
    <property type="entry name" value="DALA_DALA_LIGASE_1"/>
    <property type="match status" value="1"/>
</dbReference>
<keyword evidence="10 13" id="KW-0573">Peptidoglycan synthesis</keyword>
<comment type="pathway">
    <text evidence="13">Cell wall biogenesis; peptidoglycan biosynthesis.</text>
</comment>
<evidence type="ECO:0000256" key="8">
    <source>
        <dbReference type="ARBA" id="ARBA00022842"/>
    </source>
</evidence>
<evidence type="ECO:0000313" key="17">
    <source>
        <dbReference type="Proteomes" id="UP001597541"/>
    </source>
</evidence>
<dbReference type="InterPro" id="IPR005905">
    <property type="entry name" value="D_ala_D_ala"/>
</dbReference>
<comment type="function">
    <text evidence="13">Cell wall formation.</text>
</comment>
<evidence type="ECO:0000313" key="16">
    <source>
        <dbReference type="EMBL" id="MFD2615121.1"/>
    </source>
</evidence>
<dbReference type="PROSITE" id="PS50975">
    <property type="entry name" value="ATP_GRASP"/>
    <property type="match status" value="1"/>
</dbReference>
<keyword evidence="7 14" id="KW-0067">ATP-binding</keyword>
<accession>A0ABW5PJQ1</accession>
<evidence type="ECO:0000256" key="13">
    <source>
        <dbReference type="HAMAP-Rule" id="MF_00047"/>
    </source>
</evidence>
<evidence type="ECO:0000256" key="1">
    <source>
        <dbReference type="ARBA" id="ARBA00001936"/>
    </source>
</evidence>
<evidence type="ECO:0000259" key="15">
    <source>
        <dbReference type="PROSITE" id="PS50975"/>
    </source>
</evidence>
<dbReference type="NCBIfam" id="NF002528">
    <property type="entry name" value="PRK01966.1-4"/>
    <property type="match status" value="1"/>
</dbReference>
<reference evidence="17" key="1">
    <citation type="journal article" date="2019" name="Int. J. Syst. Evol. Microbiol.">
        <title>The Global Catalogue of Microorganisms (GCM) 10K type strain sequencing project: providing services to taxonomists for standard genome sequencing and annotation.</title>
        <authorList>
            <consortium name="The Broad Institute Genomics Platform"/>
            <consortium name="The Broad Institute Genome Sequencing Center for Infectious Disease"/>
            <person name="Wu L."/>
            <person name="Ma J."/>
        </authorList>
    </citation>
    <scope>NUCLEOTIDE SEQUENCE [LARGE SCALE GENOMIC DNA]</scope>
    <source>
        <strain evidence="17">KCTC 3950</strain>
    </source>
</reference>
<evidence type="ECO:0000256" key="14">
    <source>
        <dbReference type="PROSITE-ProRule" id="PRU00409"/>
    </source>
</evidence>
<dbReference type="InterPro" id="IPR011761">
    <property type="entry name" value="ATP-grasp"/>
</dbReference>
<evidence type="ECO:0000256" key="9">
    <source>
        <dbReference type="ARBA" id="ARBA00022960"/>
    </source>
</evidence>
<proteinExistence type="inferred from homology"/>
<dbReference type="HAMAP" id="MF_00047">
    <property type="entry name" value="Dala_Dala_lig"/>
    <property type="match status" value="1"/>
</dbReference>
<dbReference type="RefSeq" id="WP_377606682.1">
    <property type="nucleotide sequence ID" value="NZ_JBHUME010000015.1"/>
</dbReference>
<evidence type="ECO:0000256" key="11">
    <source>
        <dbReference type="ARBA" id="ARBA00023211"/>
    </source>
</evidence>
<dbReference type="InterPro" id="IPR016185">
    <property type="entry name" value="PreATP-grasp_dom_sf"/>
</dbReference>
<feature type="domain" description="ATP-grasp" evidence="15">
    <location>
        <begin position="146"/>
        <end position="352"/>
    </location>
</feature>
<keyword evidence="8" id="KW-0460">Magnesium</keyword>
<dbReference type="PANTHER" id="PTHR23132:SF25">
    <property type="entry name" value="D-ALANINE--D-ALANINE LIGASE A"/>
    <property type="match status" value="1"/>
</dbReference>
<keyword evidence="12 13" id="KW-0961">Cell wall biogenesis/degradation</keyword>
<evidence type="ECO:0000256" key="7">
    <source>
        <dbReference type="ARBA" id="ARBA00022840"/>
    </source>
</evidence>
<comment type="catalytic activity">
    <reaction evidence="13">
        <text>2 D-alanine + ATP = D-alanyl-D-alanine + ADP + phosphate + H(+)</text>
        <dbReference type="Rhea" id="RHEA:11224"/>
        <dbReference type="ChEBI" id="CHEBI:15378"/>
        <dbReference type="ChEBI" id="CHEBI:30616"/>
        <dbReference type="ChEBI" id="CHEBI:43474"/>
        <dbReference type="ChEBI" id="CHEBI:57416"/>
        <dbReference type="ChEBI" id="CHEBI:57822"/>
        <dbReference type="ChEBI" id="CHEBI:456216"/>
        <dbReference type="EC" id="6.3.2.4"/>
    </reaction>
</comment>
<keyword evidence="9 13" id="KW-0133">Cell shape</keyword>
<dbReference type="EMBL" id="JBHUME010000015">
    <property type="protein sequence ID" value="MFD2615121.1"/>
    <property type="molecule type" value="Genomic_DNA"/>
</dbReference>
<gene>
    <name evidence="13" type="primary">ddl</name>
    <name evidence="16" type="ORF">ACFSUF_22125</name>
</gene>
<comment type="caution">
    <text evidence="16">The sequence shown here is derived from an EMBL/GenBank/DDBJ whole genome shotgun (WGS) entry which is preliminary data.</text>
</comment>
<dbReference type="SUPFAM" id="SSF52440">
    <property type="entry name" value="PreATP-grasp domain"/>
    <property type="match status" value="1"/>
</dbReference>
<evidence type="ECO:0000256" key="2">
    <source>
        <dbReference type="ARBA" id="ARBA00001946"/>
    </source>
</evidence>
<dbReference type="Gene3D" id="3.30.1490.20">
    <property type="entry name" value="ATP-grasp fold, A domain"/>
    <property type="match status" value="1"/>
</dbReference>
<dbReference type="EC" id="6.3.2.4" evidence="13"/>
<dbReference type="PANTHER" id="PTHR23132">
    <property type="entry name" value="D-ALANINE--D-ALANINE LIGASE"/>
    <property type="match status" value="1"/>
</dbReference>
<dbReference type="Pfam" id="PF01820">
    <property type="entry name" value="Dala_Dala_lig_N"/>
    <property type="match status" value="1"/>
</dbReference>
<keyword evidence="11" id="KW-0464">Manganese</keyword>
<dbReference type="Proteomes" id="UP001597541">
    <property type="component" value="Unassembled WGS sequence"/>
</dbReference>
<dbReference type="NCBIfam" id="NF002378">
    <property type="entry name" value="PRK01372.1"/>
    <property type="match status" value="1"/>
</dbReference>
<keyword evidence="17" id="KW-1185">Reference proteome</keyword>
<keyword evidence="6 14" id="KW-0547">Nucleotide-binding</keyword>
<evidence type="ECO:0000256" key="10">
    <source>
        <dbReference type="ARBA" id="ARBA00022984"/>
    </source>
</evidence>
<evidence type="ECO:0000256" key="4">
    <source>
        <dbReference type="ARBA" id="ARBA00022598"/>
    </source>
</evidence>
<dbReference type="PIRSF" id="PIRSF039102">
    <property type="entry name" value="Ddl/VanB"/>
    <property type="match status" value="1"/>
</dbReference>
<dbReference type="InterPro" id="IPR013815">
    <property type="entry name" value="ATP_grasp_subdomain_1"/>
</dbReference>
<dbReference type="PROSITE" id="PS00844">
    <property type="entry name" value="DALA_DALA_LIGASE_2"/>
    <property type="match status" value="1"/>
</dbReference>
<keyword evidence="4 13" id="KW-0436">Ligase</keyword>
<dbReference type="Gene3D" id="3.40.50.20">
    <property type="match status" value="1"/>
</dbReference>
<dbReference type="NCBIfam" id="NF002526">
    <property type="entry name" value="PRK01966.1-2"/>
    <property type="match status" value="1"/>
</dbReference>
<sequence length="369" mass="40946">MGRKLKVGLIYGGKSGEHEVSLQTALAVIKAFDLSKYDIVPFYITKQGEWRTGPQLTAPAENAAQLQFDTAAPQGSTLPIPSLFRDSSPAVGGGAAAPSVDVVFPLLHGTFGEDGTIQGLFEMTNIPYVGAGVLASAVGMDKVMMKKVFAQEQLPQVVFRHFTRKQWEKDRPFFLMEIEVSVGYPCFVKPANLGSSVGISKARNRDEFIEAVEYAFRYDRKVIVEENVEAREIEVSVLGNDEPRASVPGEIVPSSEFYDYKAKYVDGKSAMIIPAEISEELSLKLQEMALRAYQAIDGSGLTRVDFFVRKSDQQIFINEVNTMPGFTPFSMYPLLWKETGVSYQQLLDTLIDLAVQRHAEKQKINYGNE</sequence>